<accession>A0A6J8BUT6</accession>
<proteinExistence type="predicted"/>
<dbReference type="PANTHER" id="PTHR47018">
    <property type="entry name" value="CXC DOMAIN-CONTAINING PROTEIN-RELATED"/>
    <property type="match status" value="1"/>
</dbReference>
<keyword evidence="2" id="KW-1185">Reference proteome</keyword>
<dbReference type="AlphaFoldDB" id="A0A6J8BUT6"/>
<dbReference type="PANTHER" id="PTHR47018:SF1">
    <property type="entry name" value="TESMIN_TSO1-LIKE CXC DOMAIN-CONTAINING PROTEIN"/>
    <property type="match status" value="1"/>
</dbReference>
<dbReference type="EMBL" id="CACVKT020003999">
    <property type="protein sequence ID" value="CAC5387402.1"/>
    <property type="molecule type" value="Genomic_DNA"/>
</dbReference>
<gene>
    <name evidence="1" type="ORF">MCOR_22739</name>
</gene>
<sequence length="172" mass="19372">MTAGCFFGGDVFDNLHDASTFMIDKRLRDCELEIQDTILLAKLSAADLISQQAKYQGNCLIKLYNMATRQSQKTKKEIQESVIRGIVLAELIKYLYIDGSRSGTDIVPIFKLADLANLYSKRLEVLEVVMEGMIKTTHMKNWILAAIADLQAHKQGRDVRIIFSEDVGEALK</sequence>
<dbReference type="OrthoDB" id="6117260at2759"/>
<protein>
    <submittedName>
        <fullName evidence="1">Uncharacterized protein</fullName>
    </submittedName>
</protein>
<name>A0A6J8BUT6_MYTCO</name>
<evidence type="ECO:0000313" key="2">
    <source>
        <dbReference type="Proteomes" id="UP000507470"/>
    </source>
</evidence>
<organism evidence="1 2">
    <name type="scientific">Mytilus coruscus</name>
    <name type="common">Sea mussel</name>
    <dbReference type="NCBI Taxonomy" id="42192"/>
    <lineage>
        <taxon>Eukaryota</taxon>
        <taxon>Metazoa</taxon>
        <taxon>Spiralia</taxon>
        <taxon>Lophotrochozoa</taxon>
        <taxon>Mollusca</taxon>
        <taxon>Bivalvia</taxon>
        <taxon>Autobranchia</taxon>
        <taxon>Pteriomorphia</taxon>
        <taxon>Mytilida</taxon>
        <taxon>Mytiloidea</taxon>
        <taxon>Mytilidae</taxon>
        <taxon>Mytilinae</taxon>
        <taxon>Mytilus</taxon>
    </lineage>
</organism>
<evidence type="ECO:0000313" key="1">
    <source>
        <dbReference type="EMBL" id="CAC5387402.1"/>
    </source>
</evidence>
<dbReference type="Proteomes" id="UP000507470">
    <property type="component" value="Unassembled WGS sequence"/>
</dbReference>
<reference evidence="1 2" key="1">
    <citation type="submission" date="2020-06" db="EMBL/GenBank/DDBJ databases">
        <authorList>
            <person name="Li R."/>
            <person name="Bekaert M."/>
        </authorList>
    </citation>
    <scope>NUCLEOTIDE SEQUENCE [LARGE SCALE GENOMIC DNA]</scope>
    <source>
        <strain evidence="2">wild</strain>
    </source>
</reference>